<feature type="compositionally biased region" description="Low complexity" evidence="1">
    <location>
        <begin position="182"/>
        <end position="196"/>
    </location>
</feature>
<dbReference type="Proteomes" id="UP000614601">
    <property type="component" value="Unassembled WGS sequence"/>
</dbReference>
<comment type="caution">
    <text evidence="3">The sequence shown here is derived from an EMBL/GenBank/DDBJ whole genome shotgun (WGS) entry which is preliminary data.</text>
</comment>
<keyword evidence="2" id="KW-0812">Transmembrane</keyword>
<accession>A0A811LP46</accession>
<keyword evidence="2" id="KW-1133">Transmembrane helix</keyword>
<keyword evidence="2" id="KW-0472">Membrane</keyword>
<feature type="transmembrane region" description="Helical" evidence="2">
    <location>
        <begin position="89"/>
        <end position="111"/>
    </location>
</feature>
<feature type="transmembrane region" description="Helical" evidence="2">
    <location>
        <begin position="123"/>
        <end position="145"/>
    </location>
</feature>
<gene>
    <name evidence="3" type="ORF">BOKJ2_LOCUS13955</name>
</gene>
<dbReference type="OrthoDB" id="5866502at2759"/>
<reference evidence="3" key="1">
    <citation type="submission" date="2020-09" db="EMBL/GenBank/DDBJ databases">
        <authorList>
            <person name="Kikuchi T."/>
        </authorList>
    </citation>
    <scope>NUCLEOTIDE SEQUENCE</scope>
    <source>
        <strain evidence="3">SH1</strain>
    </source>
</reference>
<dbReference type="AlphaFoldDB" id="A0A811LP46"/>
<evidence type="ECO:0000313" key="3">
    <source>
        <dbReference type="EMBL" id="CAD5230077.1"/>
    </source>
</evidence>
<feature type="compositionally biased region" description="Polar residues" evidence="1">
    <location>
        <begin position="154"/>
        <end position="170"/>
    </location>
</feature>
<sequence length="206" mass="22915">MAIDEARTVFNVLMTTGQERIRRHYYFGLPIKSLAIFMTFVDLVVAVFPAMLVATNFRIILFALTFGIRVGALYSVLVPKVQHLNMYRGALLITVGITFAFNCMHVVTNFTSTNCQKIYIRNLFAVCGVICPIEVLVFTTISAYINFVIEEGSTPNEPQNPENGQSNLQTVVKGEKESPAKENLNTSETSETLNTSVTDPQHPLLS</sequence>
<name>A0A811LP46_9BILA</name>
<dbReference type="EMBL" id="CAJFCW020000006">
    <property type="protein sequence ID" value="CAG9127467.1"/>
    <property type="molecule type" value="Genomic_DNA"/>
</dbReference>
<feature type="transmembrane region" description="Helical" evidence="2">
    <location>
        <begin position="34"/>
        <end position="52"/>
    </location>
</feature>
<dbReference type="Proteomes" id="UP000783686">
    <property type="component" value="Unassembled WGS sequence"/>
</dbReference>
<evidence type="ECO:0000256" key="1">
    <source>
        <dbReference type="SAM" id="MobiDB-lite"/>
    </source>
</evidence>
<feature type="transmembrane region" description="Helical" evidence="2">
    <location>
        <begin position="59"/>
        <end position="77"/>
    </location>
</feature>
<protein>
    <submittedName>
        <fullName evidence="3">Uncharacterized protein</fullName>
    </submittedName>
</protein>
<feature type="region of interest" description="Disordered" evidence="1">
    <location>
        <begin position="154"/>
        <end position="206"/>
    </location>
</feature>
<keyword evidence="4" id="KW-1185">Reference proteome</keyword>
<dbReference type="EMBL" id="CAJFDH010000006">
    <property type="protein sequence ID" value="CAD5230077.1"/>
    <property type="molecule type" value="Genomic_DNA"/>
</dbReference>
<evidence type="ECO:0000256" key="2">
    <source>
        <dbReference type="SAM" id="Phobius"/>
    </source>
</evidence>
<proteinExistence type="predicted"/>
<organism evidence="3 4">
    <name type="scientific">Bursaphelenchus okinawaensis</name>
    <dbReference type="NCBI Taxonomy" id="465554"/>
    <lineage>
        <taxon>Eukaryota</taxon>
        <taxon>Metazoa</taxon>
        <taxon>Ecdysozoa</taxon>
        <taxon>Nematoda</taxon>
        <taxon>Chromadorea</taxon>
        <taxon>Rhabditida</taxon>
        <taxon>Tylenchina</taxon>
        <taxon>Tylenchomorpha</taxon>
        <taxon>Aphelenchoidea</taxon>
        <taxon>Aphelenchoididae</taxon>
        <taxon>Bursaphelenchus</taxon>
    </lineage>
</organism>
<evidence type="ECO:0000313" key="4">
    <source>
        <dbReference type="Proteomes" id="UP000614601"/>
    </source>
</evidence>